<evidence type="ECO:0000256" key="2">
    <source>
        <dbReference type="ARBA" id="ARBA00023125"/>
    </source>
</evidence>
<dbReference type="Pfam" id="PF01614">
    <property type="entry name" value="IclR_C"/>
    <property type="match status" value="1"/>
</dbReference>
<dbReference type="InterPro" id="IPR036390">
    <property type="entry name" value="WH_DNA-bd_sf"/>
</dbReference>
<dbReference type="SUPFAM" id="SSF46785">
    <property type="entry name" value="Winged helix' DNA-binding domain"/>
    <property type="match status" value="1"/>
</dbReference>
<feature type="domain" description="HTH iclR-type" evidence="4">
    <location>
        <begin position="6"/>
        <end position="68"/>
    </location>
</feature>
<dbReference type="PROSITE" id="PS51077">
    <property type="entry name" value="HTH_ICLR"/>
    <property type="match status" value="1"/>
</dbReference>
<name>A0A7W6H172_9RHOB</name>
<evidence type="ECO:0000313" key="7">
    <source>
        <dbReference type="Proteomes" id="UP000530268"/>
    </source>
</evidence>
<sequence length="257" mass="28014">MAKPVMSTVDKALSLLRHFSVQQPEMGLSELARMAGYDKTTVLRCMTALENNGFIEQDSVSKRYRLGLAPINLARIRERSFPLLAVLQPHVDRLRERTNETSHATVYSSGKLVNAFVSDPDRAIRVSMDPYANLPFHATASGIVVAAHLPPSERAKIVGKWDFEKFTDKTPTSPEAMEPLFAQARKQGFARSDQSYDIDVIGTAVAFFGPTGLPAGAIAVAAVASRFDAELAQTIQQELLTTGRELTMALGGILPTP</sequence>
<dbReference type="SUPFAM" id="SSF55781">
    <property type="entry name" value="GAF domain-like"/>
    <property type="match status" value="1"/>
</dbReference>
<feature type="domain" description="IclR-ED" evidence="5">
    <location>
        <begin position="69"/>
        <end position="252"/>
    </location>
</feature>
<dbReference type="InterPro" id="IPR014757">
    <property type="entry name" value="Tscrpt_reg_IclR_C"/>
</dbReference>
<protein>
    <submittedName>
        <fullName evidence="6">DNA-binding IclR family transcriptional regulator</fullName>
    </submittedName>
</protein>
<dbReference type="PANTHER" id="PTHR30136">
    <property type="entry name" value="HELIX-TURN-HELIX TRANSCRIPTIONAL REGULATOR, ICLR FAMILY"/>
    <property type="match status" value="1"/>
</dbReference>
<evidence type="ECO:0000256" key="3">
    <source>
        <dbReference type="ARBA" id="ARBA00023163"/>
    </source>
</evidence>
<dbReference type="InterPro" id="IPR036388">
    <property type="entry name" value="WH-like_DNA-bd_sf"/>
</dbReference>
<dbReference type="PROSITE" id="PS51078">
    <property type="entry name" value="ICLR_ED"/>
    <property type="match status" value="1"/>
</dbReference>
<dbReference type="Gene3D" id="1.10.10.10">
    <property type="entry name" value="Winged helix-like DNA-binding domain superfamily/Winged helix DNA-binding domain"/>
    <property type="match status" value="1"/>
</dbReference>
<dbReference type="AlphaFoldDB" id="A0A7W6H172"/>
<evidence type="ECO:0000259" key="4">
    <source>
        <dbReference type="PROSITE" id="PS51077"/>
    </source>
</evidence>
<dbReference type="GO" id="GO:0003700">
    <property type="term" value="F:DNA-binding transcription factor activity"/>
    <property type="evidence" value="ECO:0007669"/>
    <property type="project" value="TreeGrafter"/>
</dbReference>
<comment type="caution">
    <text evidence="6">The sequence shown here is derived from an EMBL/GenBank/DDBJ whole genome shotgun (WGS) entry which is preliminary data.</text>
</comment>
<evidence type="ECO:0000256" key="1">
    <source>
        <dbReference type="ARBA" id="ARBA00023015"/>
    </source>
</evidence>
<keyword evidence="7" id="KW-1185">Reference proteome</keyword>
<gene>
    <name evidence="6" type="ORF">GGR95_003350</name>
</gene>
<dbReference type="SMART" id="SM00346">
    <property type="entry name" value="HTH_ICLR"/>
    <property type="match status" value="1"/>
</dbReference>
<dbReference type="Proteomes" id="UP000530268">
    <property type="component" value="Unassembled WGS sequence"/>
</dbReference>
<dbReference type="InterPro" id="IPR050707">
    <property type="entry name" value="HTH_MetabolicPath_Reg"/>
</dbReference>
<accession>A0A7W6H172</accession>
<dbReference type="GO" id="GO:0045892">
    <property type="term" value="P:negative regulation of DNA-templated transcription"/>
    <property type="evidence" value="ECO:0007669"/>
    <property type="project" value="TreeGrafter"/>
</dbReference>
<proteinExistence type="predicted"/>
<dbReference type="Gene3D" id="3.30.450.40">
    <property type="match status" value="1"/>
</dbReference>
<dbReference type="GO" id="GO:0003677">
    <property type="term" value="F:DNA binding"/>
    <property type="evidence" value="ECO:0007669"/>
    <property type="project" value="UniProtKB-KW"/>
</dbReference>
<evidence type="ECO:0000259" key="5">
    <source>
        <dbReference type="PROSITE" id="PS51078"/>
    </source>
</evidence>
<dbReference type="EMBL" id="JACIEI010000018">
    <property type="protein sequence ID" value="MBB3995686.1"/>
    <property type="molecule type" value="Genomic_DNA"/>
</dbReference>
<organism evidence="6 7">
    <name type="scientific">Sulfitobacter undariae</name>
    <dbReference type="NCBI Taxonomy" id="1563671"/>
    <lineage>
        <taxon>Bacteria</taxon>
        <taxon>Pseudomonadati</taxon>
        <taxon>Pseudomonadota</taxon>
        <taxon>Alphaproteobacteria</taxon>
        <taxon>Rhodobacterales</taxon>
        <taxon>Roseobacteraceae</taxon>
        <taxon>Sulfitobacter</taxon>
    </lineage>
</organism>
<keyword evidence="3" id="KW-0804">Transcription</keyword>
<keyword evidence="2 6" id="KW-0238">DNA-binding</keyword>
<dbReference type="Pfam" id="PF09339">
    <property type="entry name" value="HTH_IclR"/>
    <property type="match status" value="1"/>
</dbReference>
<dbReference type="PANTHER" id="PTHR30136:SF24">
    <property type="entry name" value="HTH-TYPE TRANSCRIPTIONAL REPRESSOR ALLR"/>
    <property type="match status" value="1"/>
</dbReference>
<dbReference type="InterPro" id="IPR005471">
    <property type="entry name" value="Tscrpt_reg_IclR_N"/>
</dbReference>
<evidence type="ECO:0000313" key="6">
    <source>
        <dbReference type="EMBL" id="MBB3995686.1"/>
    </source>
</evidence>
<dbReference type="InterPro" id="IPR029016">
    <property type="entry name" value="GAF-like_dom_sf"/>
</dbReference>
<reference evidence="6 7" key="1">
    <citation type="submission" date="2020-08" db="EMBL/GenBank/DDBJ databases">
        <title>Genomic Encyclopedia of Type Strains, Phase IV (KMG-IV): sequencing the most valuable type-strain genomes for metagenomic binning, comparative biology and taxonomic classification.</title>
        <authorList>
            <person name="Goeker M."/>
        </authorList>
    </citation>
    <scope>NUCLEOTIDE SEQUENCE [LARGE SCALE GENOMIC DNA]</scope>
    <source>
        <strain evidence="6 7">DSM 102234</strain>
    </source>
</reference>
<keyword evidence="1" id="KW-0805">Transcription regulation</keyword>